<organism evidence="1">
    <name type="scientific">marine sediment metagenome</name>
    <dbReference type="NCBI Taxonomy" id="412755"/>
    <lineage>
        <taxon>unclassified sequences</taxon>
        <taxon>metagenomes</taxon>
        <taxon>ecological metagenomes</taxon>
    </lineage>
</organism>
<proteinExistence type="predicted"/>
<comment type="caution">
    <text evidence="1">The sequence shown here is derived from an EMBL/GenBank/DDBJ whole genome shotgun (WGS) entry which is preliminary data.</text>
</comment>
<accession>A0A0F8ZPH9</accession>
<evidence type="ECO:0000313" key="1">
    <source>
        <dbReference type="EMBL" id="KKK95782.1"/>
    </source>
</evidence>
<dbReference type="EMBL" id="LAZR01046759">
    <property type="protein sequence ID" value="KKK95782.1"/>
    <property type="molecule type" value="Genomic_DNA"/>
</dbReference>
<dbReference type="AlphaFoldDB" id="A0A0F8ZPH9"/>
<sequence length="101" mass="11845">MKWIRDKIRAWLGINANLKEINMLGELYSDLVNIGIDVHFKEPHMILIYSKLKGGQLKHIPVKLDSLVELNELVKHLKERYSTKKATWDIPYGYNRSLLDL</sequence>
<reference evidence="1" key="1">
    <citation type="journal article" date="2015" name="Nature">
        <title>Complex archaea that bridge the gap between prokaryotes and eukaryotes.</title>
        <authorList>
            <person name="Spang A."/>
            <person name="Saw J.H."/>
            <person name="Jorgensen S.L."/>
            <person name="Zaremba-Niedzwiedzka K."/>
            <person name="Martijn J."/>
            <person name="Lind A.E."/>
            <person name="van Eijk R."/>
            <person name="Schleper C."/>
            <person name="Guy L."/>
            <person name="Ettema T.J."/>
        </authorList>
    </citation>
    <scope>NUCLEOTIDE SEQUENCE</scope>
</reference>
<protein>
    <submittedName>
        <fullName evidence="1">Uncharacterized protein</fullName>
    </submittedName>
</protein>
<gene>
    <name evidence="1" type="ORF">LCGC14_2669370</name>
</gene>
<name>A0A0F8ZPH9_9ZZZZ</name>